<evidence type="ECO:0000313" key="4">
    <source>
        <dbReference type="Proteomes" id="UP000275408"/>
    </source>
</evidence>
<dbReference type="AlphaFoldDB" id="A0A3M6TN09"/>
<evidence type="ECO:0000256" key="1">
    <source>
        <dbReference type="ARBA" id="ARBA00022737"/>
    </source>
</evidence>
<evidence type="ECO:0000313" key="3">
    <source>
        <dbReference type="EMBL" id="RMX42698.1"/>
    </source>
</evidence>
<organism evidence="3 4">
    <name type="scientific">Pocillopora damicornis</name>
    <name type="common">Cauliflower coral</name>
    <name type="synonym">Millepora damicornis</name>
    <dbReference type="NCBI Taxonomy" id="46731"/>
    <lineage>
        <taxon>Eukaryota</taxon>
        <taxon>Metazoa</taxon>
        <taxon>Cnidaria</taxon>
        <taxon>Anthozoa</taxon>
        <taxon>Hexacorallia</taxon>
        <taxon>Scleractinia</taxon>
        <taxon>Astrocoeniina</taxon>
        <taxon>Pocilloporidae</taxon>
        <taxon>Pocillopora</taxon>
    </lineage>
</organism>
<dbReference type="Proteomes" id="UP000275408">
    <property type="component" value="Unassembled WGS sequence"/>
</dbReference>
<sequence>MAQFNSDVEFDLILSEVEQCCSLKNQLRKKANGIDVDAIKKQIKEEFKKELGSLPCGLCVDKYGNLLVCDIGNERIQQFSSEGTFTGKTSSKVNPVVSWCVTTMPDDRILIFDLNEKD</sequence>
<reference evidence="3 4" key="1">
    <citation type="journal article" date="2018" name="Sci. Rep.">
        <title>Comparative analysis of the Pocillopora damicornis genome highlights role of immune system in coral evolution.</title>
        <authorList>
            <person name="Cunning R."/>
            <person name="Bay R.A."/>
            <person name="Gillette P."/>
            <person name="Baker A.C."/>
            <person name="Traylor-Knowles N."/>
        </authorList>
    </citation>
    <scope>NUCLEOTIDE SEQUENCE [LARGE SCALE GENOMIC DNA]</scope>
    <source>
        <strain evidence="3">RSMAS</strain>
        <tissue evidence="3">Whole animal</tissue>
    </source>
</reference>
<feature type="non-terminal residue" evidence="3">
    <location>
        <position position="118"/>
    </location>
</feature>
<dbReference type="InterPro" id="IPR001258">
    <property type="entry name" value="NHL_repeat"/>
</dbReference>
<dbReference type="InterPro" id="IPR011042">
    <property type="entry name" value="6-blade_b-propeller_TolB-like"/>
</dbReference>
<evidence type="ECO:0000256" key="2">
    <source>
        <dbReference type="PROSITE-ProRule" id="PRU00504"/>
    </source>
</evidence>
<accession>A0A3M6TN09</accession>
<keyword evidence="4" id="KW-1185">Reference proteome</keyword>
<dbReference type="PROSITE" id="PS51125">
    <property type="entry name" value="NHL"/>
    <property type="match status" value="1"/>
</dbReference>
<name>A0A3M6TN09_POCDA</name>
<proteinExistence type="predicted"/>
<keyword evidence="1" id="KW-0677">Repeat</keyword>
<comment type="caution">
    <text evidence="3">The sequence shown here is derived from an EMBL/GenBank/DDBJ whole genome shotgun (WGS) entry which is preliminary data.</text>
</comment>
<gene>
    <name evidence="3" type="ORF">pdam_00025614</name>
</gene>
<protein>
    <submittedName>
        <fullName evidence="3">Uncharacterized protein</fullName>
    </submittedName>
</protein>
<dbReference type="SUPFAM" id="SSF63829">
    <property type="entry name" value="Calcium-dependent phosphotriesterase"/>
    <property type="match status" value="1"/>
</dbReference>
<dbReference type="Gene3D" id="2.120.10.30">
    <property type="entry name" value="TolB, C-terminal domain"/>
    <property type="match status" value="1"/>
</dbReference>
<feature type="repeat" description="NHL" evidence="2">
    <location>
        <begin position="53"/>
        <end position="82"/>
    </location>
</feature>
<dbReference type="EMBL" id="RCHS01003310">
    <property type="protein sequence ID" value="RMX42698.1"/>
    <property type="molecule type" value="Genomic_DNA"/>
</dbReference>